<name>A0AA39ZPZ6_9PEZI</name>
<protein>
    <submittedName>
        <fullName evidence="2">Uncharacterized protein</fullName>
    </submittedName>
</protein>
<keyword evidence="1" id="KW-1133">Transmembrane helix</keyword>
<dbReference type="Proteomes" id="UP001172159">
    <property type="component" value="Unassembled WGS sequence"/>
</dbReference>
<evidence type="ECO:0000313" key="2">
    <source>
        <dbReference type="EMBL" id="KAK0701537.1"/>
    </source>
</evidence>
<keyword evidence="1" id="KW-0472">Membrane</keyword>
<keyword evidence="1" id="KW-0812">Transmembrane</keyword>
<keyword evidence="3" id="KW-1185">Reference proteome</keyword>
<dbReference type="EMBL" id="JAUKTV010000027">
    <property type="protein sequence ID" value="KAK0701537.1"/>
    <property type="molecule type" value="Genomic_DNA"/>
</dbReference>
<sequence length="128" mass="14121">MVGSDGLEHSSPKTVLFASEILLMVIFSHAALLGITKCLANMASFFSRLSHLSVAADGCHVIDRLPGMISHTPLRNAIIDETRARWFADGPGLSRGLVIRRQQGETFWKLGKYWGCDGRSLHCILTRL</sequence>
<evidence type="ECO:0000313" key="3">
    <source>
        <dbReference type="Proteomes" id="UP001172159"/>
    </source>
</evidence>
<evidence type="ECO:0000256" key="1">
    <source>
        <dbReference type="SAM" id="Phobius"/>
    </source>
</evidence>
<gene>
    <name evidence="2" type="ORF">B0T21DRAFT_114208</name>
</gene>
<proteinExistence type="predicted"/>
<dbReference type="AlphaFoldDB" id="A0AA39ZPZ6"/>
<feature type="transmembrane region" description="Helical" evidence="1">
    <location>
        <begin position="15"/>
        <end position="40"/>
    </location>
</feature>
<organism evidence="2 3">
    <name type="scientific">Apiosordaria backusii</name>
    <dbReference type="NCBI Taxonomy" id="314023"/>
    <lineage>
        <taxon>Eukaryota</taxon>
        <taxon>Fungi</taxon>
        <taxon>Dikarya</taxon>
        <taxon>Ascomycota</taxon>
        <taxon>Pezizomycotina</taxon>
        <taxon>Sordariomycetes</taxon>
        <taxon>Sordariomycetidae</taxon>
        <taxon>Sordariales</taxon>
        <taxon>Lasiosphaeriaceae</taxon>
        <taxon>Apiosordaria</taxon>
    </lineage>
</organism>
<comment type="caution">
    <text evidence="2">The sequence shown here is derived from an EMBL/GenBank/DDBJ whole genome shotgun (WGS) entry which is preliminary data.</text>
</comment>
<reference evidence="2" key="1">
    <citation type="submission" date="2023-06" db="EMBL/GenBank/DDBJ databases">
        <title>Genome-scale phylogeny and comparative genomics of the fungal order Sordariales.</title>
        <authorList>
            <consortium name="Lawrence Berkeley National Laboratory"/>
            <person name="Hensen N."/>
            <person name="Bonometti L."/>
            <person name="Westerberg I."/>
            <person name="Brannstrom I.O."/>
            <person name="Guillou S."/>
            <person name="Cros-Aarteil S."/>
            <person name="Calhoun S."/>
            <person name="Haridas S."/>
            <person name="Kuo A."/>
            <person name="Mondo S."/>
            <person name="Pangilinan J."/>
            <person name="Riley R."/>
            <person name="Labutti K."/>
            <person name="Andreopoulos B."/>
            <person name="Lipzen A."/>
            <person name="Chen C."/>
            <person name="Yanf M."/>
            <person name="Daum C."/>
            <person name="Ng V."/>
            <person name="Clum A."/>
            <person name="Steindorff A."/>
            <person name="Ohm R."/>
            <person name="Martin F."/>
            <person name="Silar P."/>
            <person name="Natvig D."/>
            <person name="Lalanne C."/>
            <person name="Gautier V."/>
            <person name="Ament-Velasquez S.L."/>
            <person name="Kruys A."/>
            <person name="Hutchinson M.I."/>
            <person name="Powell A.J."/>
            <person name="Barry K."/>
            <person name="Miller A.N."/>
            <person name="Grigoriev I.V."/>
            <person name="Debuchy R."/>
            <person name="Gladieux P."/>
            <person name="Thoren M.H."/>
            <person name="Johannesson H."/>
        </authorList>
    </citation>
    <scope>NUCLEOTIDE SEQUENCE</scope>
    <source>
        <strain evidence="2">CBS 540.89</strain>
    </source>
</reference>
<accession>A0AA39ZPZ6</accession>